<dbReference type="Proteomes" id="UP001253193">
    <property type="component" value="Unassembled WGS sequence"/>
</dbReference>
<organism evidence="1 2">
    <name type="scientific">Vibrio parahaemolyticus</name>
    <dbReference type="NCBI Taxonomy" id="670"/>
    <lineage>
        <taxon>Bacteria</taxon>
        <taxon>Pseudomonadati</taxon>
        <taxon>Pseudomonadota</taxon>
        <taxon>Gammaproteobacteria</taxon>
        <taxon>Vibrionales</taxon>
        <taxon>Vibrionaceae</taxon>
        <taxon>Vibrio</taxon>
    </lineage>
</organism>
<evidence type="ECO:0000313" key="2">
    <source>
        <dbReference type="Proteomes" id="UP001253193"/>
    </source>
</evidence>
<reference evidence="1" key="1">
    <citation type="submission" date="2023-06" db="EMBL/GenBank/DDBJ databases">
        <title>Genomic Diversity of Vibrio spp. and Metagenomic Analysis of Pathogens in Florida Gulf Coastal Waters Following Hurricane Ian.</title>
        <authorList>
            <person name="Brumfield K.D."/>
        </authorList>
    </citation>
    <scope>NUCLEOTIDE SEQUENCE</scope>
    <source>
        <strain evidence="1">WBS2B-138</strain>
    </source>
</reference>
<name>A0AAW8PZZ1_VIBPH</name>
<sequence>MTTKTITFAVSISYENNEGGTICPDSMKENLLAAIEHARSNGAITPCDISAENTSIEITNISSDYTSKVYPDVLTYPLSGDDADKADSEGWGLFESDTSGIQLQFRIEDRVFNHDGDAWDFVINRAMGGSEFHMAVIKGIKQQNPEEYALWVNDERVIRNKHNLPEMEANKEQALINIGLSA</sequence>
<protein>
    <submittedName>
        <fullName evidence="1">Uncharacterized protein</fullName>
    </submittedName>
</protein>
<proteinExistence type="predicted"/>
<accession>A0AAW8PZZ1</accession>
<gene>
    <name evidence="1" type="ORF">QX249_10965</name>
</gene>
<dbReference type="EMBL" id="JAUHGG010000003">
    <property type="protein sequence ID" value="MDS1821183.1"/>
    <property type="molecule type" value="Genomic_DNA"/>
</dbReference>
<evidence type="ECO:0000313" key="1">
    <source>
        <dbReference type="EMBL" id="MDS1821183.1"/>
    </source>
</evidence>
<comment type="caution">
    <text evidence="1">The sequence shown here is derived from an EMBL/GenBank/DDBJ whole genome shotgun (WGS) entry which is preliminary data.</text>
</comment>
<dbReference type="AlphaFoldDB" id="A0AAW8PZZ1"/>
<dbReference type="RefSeq" id="WP_311020044.1">
    <property type="nucleotide sequence ID" value="NZ_JAUHGG010000003.1"/>
</dbReference>